<evidence type="ECO:0000256" key="1">
    <source>
        <dbReference type="ARBA" id="ARBA00023125"/>
    </source>
</evidence>
<proteinExistence type="predicted"/>
<evidence type="ECO:0000256" key="2">
    <source>
        <dbReference type="PROSITE-ProRule" id="PRU00335"/>
    </source>
</evidence>
<gene>
    <name evidence="4" type="ORF">GCM10011610_01840</name>
</gene>
<dbReference type="PROSITE" id="PS50977">
    <property type="entry name" value="HTH_TETR_2"/>
    <property type="match status" value="1"/>
</dbReference>
<protein>
    <recommendedName>
        <fullName evidence="3">HTH tetR-type domain-containing protein</fullName>
    </recommendedName>
</protein>
<organism evidence="4 5">
    <name type="scientific">Nocardia rhizosphaerihabitans</name>
    <dbReference type="NCBI Taxonomy" id="1691570"/>
    <lineage>
        <taxon>Bacteria</taxon>
        <taxon>Bacillati</taxon>
        <taxon>Actinomycetota</taxon>
        <taxon>Actinomycetes</taxon>
        <taxon>Mycobacteriales</taxon>
        <taxon>Nocardiaceae</taxon>
        <taxon>Nocardia</taxon>
    </lineage>
</organism>
<evidence type="ECO:0000313" key="4">
    <source>
        <dbReference type="EMBL" id="GGN66667.1"/>
    </source>
</evidence>
<keyword evidence="5" id="KW-1185">Reference proteome</keyword>
<dbReference type="Pfam" id="PF00440">
    <property type="entry name" value="TetR_N"/>
    <property type="match status" value="1"/>
</dbReference>
<evidence type="ECO:0000313" key="5">
    <source>
        <dbReference type="Proteomes" id="UP000658127"/>
    </source>
</evidence>
<dbReference type="InterPro" id="IPR050109">
    <property type="entry name" value="HTH-type_TetR-like_transc_reg"/>
</dbReference>
<keyword evidence="1 2" id="KW-0238">DNA-binding</keyword>
<dbReference type="Proteomes" id="UP000658127">
    <property type="component" value="Unassembled WGS sequence"/>
</dbReference>
<dbReference type="InterPro" id="IPR001647">
    <property type="entry name" value="HTH_TetR"/>
</dbReference>
<dbReference type="EMBL" id="BMNE01000001">
    <property type="protein sequence ID" value="GGN66667.1"/>
    <property type="molecule type" value="Genomic_DNA"/>
</dbReference>
<dbReference type="Gene3D" id="1.10.357.10">
    <property type="entry name" value="Tetracycline Repressor, domain 2"/>
    <property type="match status" value="1"/>
</dbReference>
<dbReference type="InterPro" id="IPR009057">
    <property type="entry name" value="Homeodomain-like_sf"/>
</dbReference>
<dbReference type="PRINTS" id="PR00455">
    <property type="entry name" value="HTHTETR"/>
</dbReference>
<reference evidence="5" key="1">
    <citation type="journal article" date="2019" name="Int. J. Syst. Evol. Microbiol.">
        <title>The Global Catalogue of Microorganisms (GCM) 10K type strain sequencing project: providing services to taxonomists for standard genome sequencing and annotation.</title>
        <authorList>
            <consortium name="The Broad Institute Genomics Platform"/>
            <consortium name="The Broad Institute Genome Sequencing Center for Infectious Disease"/>
            <person name="Wu L."/>
            <person name="Ma J."/>
        </authorList>
    </citation>
    <scope>NUCLEOTIDE SEQUENCE [LARGE SCALE GENOMIC DNA]</scope>
    <source>
        <strain evidence="5">CGMCC 4.7329</strain>
    </source>
</reference>
<comment type="caution">
    <text evidence="4">The sequence shown here is derived from an EMBL/GenBank/DDBJ whole genome shotgun (WGS) entry which is preliminary data.</text>
</comment>
<evidence type="ECO:0000259" key="3">
    <source>
        <dbReference type="PROSITE" id="PS50977"/>
    </source>
</evidence>
<feature type="domain" description="HTH tetR-type" evidence="3">
    <location>
        <begin position="15"/>
        <end position="75"/>
    </location>
</feature>
<feature type="DNA-binding region" description="H-T-H motif" evidence="2">
    <location>
        <begin position="38"/>
        <end position="57"/>
    </location>
</feature>
<accession>A0ABQ2K4E7</accession>
<dbReference type="SUPFAM" id="SSF46689">
    <property type="entry name" value="Homeodomain-like"/>
    <property type="match status" value="1"/>
</dbReference>
<dbReference type="PANTHER" id="PTHR30055">
    <property type="entry name" value="HTH-TYPE TRANSCRIPTIONAL REGULATOR RUTR"/>
    <property type="match status" value="1"/>
</dbReference>
<dbReference type="PANTHER" id="PTHR30055:SF158">
    <property type="entry name" value="POSSIBLE TRANSCRIPTIONAL REGULATORY PROTEIN (PROBABLY TETR-FAMILY)"/>
    <property type="match status" value="1"/>
</dbReference>
<sequence length="203" mass="21667">MGRVSTAGTKGVPRPEREQQILDAAVAEIGRVGYAGLSPADVARRAGVSKPLVYTYFQSKDGLYIACVERAATVIYDAIETAITGASGLSKAERTLDALFVALAPRPHDWTVVFDRSHPDEGAAADAVRAARRRIAAQAARGVADALSTLALTDPDDLSAFTDVWMGSVTSLVLWWLRHPEQTAGEMSARSHRLIGALVNAPR</sequence>
<name>A0ABQ2K4E7_9NOCA</name>